<dbReference type="EMBL" id="JAUUTY010000004">
    <property type="protein sequence ID" value="KAK1651521.1"/>
    <property type="molecule type" value="Genomic_DNA"/>
</dbReference>
<dbReference type="GO" id="GO:0008270">
    <property type="term" value="F:zinc ion binding"/>
    <property type="evidence" value="ECO:0007669"/>
    <property type="project" value="UniProtKB-KW"/>
</dbReference>
<evidence type="ECO:0000313" key="5">
    <source>
        <dbReference type="Proteomes" id="UP001231189"/>
    </source>
</evidence>
<proteinExistence type="predicted"/>
<keyword evidence="1" id="KW-0863">Zinc-finger</keyword>
<protein>
    <recommendedName>
        <fullName evidence="3">CCHC-type domain-containing protein</fullName>
    </recommendedName>
</protein>
<evidence type="ECO:0000256" key="2">
    <source>
        <dbReference type="SAM" id="MobiDB-lite"/>
    </source>
</evidence>
<dbReference type="PROSITE" id="PS50158">
    <property type="entry name" value="ZF_CCHC"/>
    <property type="match status" value="1"/>
</dbReference>
<evidence type="ECO:0000259" key="3">
    <source>
        <dbReference type="PROSITE" id="PS50158"/>
    </source>
</evidence>
<feature type="compositionally biased region" description="Basic residues" evidence="2">
    <location>
        <begin position="112"/>
        <end position="126"/>
    </location>
</feature>
<accession>A0AAD8SHJ6</accession>
<feature type="region of interest" description="Disordered" evidence="2">
    <location>
        <begin position="92"/>
        <end position="142"/>
    </location>
</feature>
<dbReference type="SMART" id="SM00343">
    <property type="entry name" value="ZnF_C2HC"/>
    <property type="match status" value="1"/>
</dbReference>
<dbReference type="Pfam" id="PF00098">
    <property type="entry name" value="zf-CCHC"/>
    <property type="match status" value="1"/>
</dbReference>
<sequence length="179" mass="19623">MENYSLLMGDSSVDEDSGGVDGEAFRGHFPIPAACRNRDSCPPDLGFAMAAARKVFSGFVERAAGGTFMSITLGEATKLLDNMMINYSEWHTERAPQERAPSVDGQQDHGFKKQGKSKGKFKKGGKKAATPPVKPKNGPKPDAECYYCKEKGHWKRNCSKYLADLKSGLVKKKKEGTKE</sequence>
<keyword evidence="5" id="KW-1185">Reference proteome</keyword>
<dbReference type="Gene3D" id="4.10.60.10">
    <property type="entry name" value="Zinc finger, CCHC-type"/>
    <property type="match status" value="1"/>
</dbReference>
<keyword evidence="1" id="KW-0862">Zinc</keyword>
<gene>
    <name evidence="4" type="ORF">QYE76_069326</name>
</gene>
<reference evidence="4" key="1">
    <citation type="submission" date="2023-07" db="EMBL/GenBank/DDBJ databases">
        <title>A chromosome-level genome assembly of Lolium multiflorum.</title>
        <authorList>
            <person name="Chen Y."/>
            <person name="Copetti D."/>
            <person name="Kolliker R."/>
            <person name="Studer B."/>
        </authorList>
    </citation>
    <scope>NUCLEOTIDE SEQUENCE</scope>
    <source>
        <strain evidence="4">02402/16</strain>
        <tissue evidence="4">Leaf</tissue>
    </source>
</reference>
<feature type="domain" description="CCHC-type" evidence="3">
    <location>
        <begin position="145"/>
        <end position="160"/>
    </location>
</feature>
<dbReference type="SUPFAM" id="SSF57756">
    <property type="entry name" value="Retrovirus zinc finger-like domains"/>
    <property type="match status" value="1"/>
</dbReference>
<keyword evidence="1" id="KW-0479">Metal-binding</keyword>
<dbReference type="AlphaFoldDB" id="A0AAD8SHJ6"/>
<dbReference type="InterPro" id="IPR036875">
    <property type="entry name" value="Znf_CCHC_sf"/>
</dbReference>
<evidence type="ECO:0000313" key="4">
    <source>
        <dbReference type="EMBL" id="KAK1651521.1"/>
    </source>
</evidence>
<dbReference type="InterPro" id="IPR001878">
    <property type="entry name" value="Znf_CCHC"/>
</dbReference>
<name>A0AAD8SHJ6_LOLMU</name>
<evidence type="ECO:0000256" key="1">
    <source>
        <dbReference type="PROSITE-ProRule" id="PRU00047"/>
    </source>
</evidence>
<dbReference type="GO" id="GO:0003676">
    <property type="term" value="F:nucleic acid binding"/>
    <property type="evidence" value="ECO:0007669"/>
    <property type="project" value="InterPro"/>
</dbReference>
<dbReference type="Proteomes" id="UP001231189">
    <property type="component" value="Unassembled WGS sequence"/>
</dbReference>
<organism evidence="4 5">
    <name type="scientific">Lolium multiflorum</name>
    <name type="common">Italian ryegrass</name>
    <name type="synonym">Lolium perenne subsp. multiflorum</name>
    <dbReference type="NCBI Taxonomy" id="4521"/>
    <lineage>
        <taxon>Eukaryota</taxon>
        <taxon>Viridiplantae</taxon>
        <taxon>Streptophyta</taxon>
        <taxon>Embryophyta</taxon>
        <taxon>Tracheophyta</taxon>
        <taxon>Spermatophyta</taxon>
        <taxon>Magnoliopsida</taxon>
        <taxon>Liliopsida</taxon>
        <taxon>Poales</taxon>
        <taxon>Poaceae</taxon>
        <taxon>BOP clade</taxon>
        <taxon>Pooideae</taxon>
        <taxon>Poodae</taxon>
        <taxon>Poeae</taxon>
        <taxon>Poeae Chloroplast Group 2 (Poeae type)</taxon>
        <taxon>Loliodinae</taxon>
        <taxon>Loliinae</taxon>
        <taxon>Lolium</taxon>
    </lineage>
</organism>
<comment type="caution">
    <text evidence="4">The sequence shown here is derived from an EMBL/GenBank/DDBJ whole genome shotgun (WGS) entry which is preliminary data.</text>
</comment>